<evidence type="ECO:0000256" key="1">
    <source>
        <dbReference type="ARBA" id="ARBA00008366"/>
    </source>
</evidence>
<keyword evidence="4 5" id="KW-0560">Oxidoreductase</keyword>
<dbReference type="GO" id="GO:0016491">
    <property type="term" value="F:oxidoreductase activity"/>
    <property type="evidence" value="ECO:0007669"/>
    <property type="project" value="UniProtKB-UniRule"/>
</dbReference>
<dbReference type="KEGG" id="bbh:BN112_4790"/>
<evidence type="ECO:0000313" key="7">
    <source>
        <dbReference type="EMBL" id="CCJ56704.1"/>
    </source>
</evidence>
<dbReference type="InterPro" id="IPR016446">
    <property type="entry name" value="Flavin_OxRdtase_Frp"/>
</dbReference>
<dbReference type="SUPFAM" id="SSF55469">
    <property type="entry name" value="FMN-dependent nitroreductase-like"/>
    <property type="match status" value="1"/>
</dbReference>
<evidence type="ECO:0000256" key="4">
    <source>
        <dbReference type="ARBA" id="ARBA00023002"/>
    </source>
</evidence>
<feature type="domain" description="Nitroreductase" evidence="6">
    <location>
        <begin position="45"/>
        <end position="199"/>
    </location>
</feature>
<evidence type="ECO:0000256" key="5">
    <source>
        <dbReference type="PIRNR" id="PIRNR005426"/>
    </source>
</evidence>
<evidence type="ECO:0000256" key="2">
    <source>
        <dbReference type="ARBA" id="ARBA00022630"/>
    </source>
</evidence>
<comment type="similarity">
    <text evidence="1 5">Belongs to the flavin oxidoreductase frp family.</text>
</comment>
<dbReference type="Pfam" id="PF00881">
    <property type="entry name" value="Nitroreductase"/>
    <property type="match status" value="1"/>
</dbReference>
<dbReference type="RefSeq" id="WP_015065181.1">
    <property type="nucleotide sequence ID" value="NC_019382.1"/>
</dbReference>
<accession>A0A0C6PDI1</accession>
<reference evidence="7 8" key="1">
    <citation type="journal article" date="2012" name="BMC Genomics">
        <title>Comparative genomics of the classical Bordetella subspecies: the evolution and exchange of virulence-associated diversity amongst closely related pathogens.</title>
        <authorList>
            <person name="Park J."/>
            <person name="Zhang Y."/>
            <person name="Buboltz A.M."/>
            <person name="Zhang X."/>
            <person name="Schuster S.C."/>
            <person name="Ahuja U."/>
            <person name="Liu M."/>
            <person name="Miller J.F."/>
            <person name="Sebaihia M."/>
            <person name="Bentley S.D."/>
            <person name="Parkhill J."/>
            <person name="Harvill E.T."/>
        </authorList>
    </citation>
    <scope>NUCLEOTIDE SEQUENCE [LARGE SCALE GENOMIC DNA]</scope>
    <source>
        <strain evidence="7 8">253</strain>
    </source>
</reference>
<protein>
    <submittedName>
        <fullName evidence="7">Putative nitroreductase</fullName>
    </submittedName>
</protein>
<dbReference type="HOGENOM" id="CLU_070764_0_0_4"/>
<dbReference type="AlphaFoldDB" id="A0A0C6PDI1"/>
<dbReference type="PIRSF" id="PIRSF005426">
    <property type="entry name" value="Frp"/>
    <property type="match status" value="1"/>
</dbReference>
<evidence type="ECO:0000256" key="3">
    <source>
        <dbReference type="ARBA" id="ARBA00022643"/>
    </source>
</evidence>
<evidence type="ECO:0000313" key="8">
    <source>
        <dbReference type="Proteomes" id="UP000007564"/>
    </source>
</evidence>
<proteinExistence type="inferred from homology"/>
<keyword evidence="3 5" id="KW-0288">FMN</keyword>
<gene>
    <name evidence="7" type="ORF">BN112_4790</name>
</gene>
<sequence>MKRPVPHPSTGRLHEHLDRRYGGAAAPPLTLAHAAGSDMLSLLLSHRSVRAYADTPLDDAVLTALTAAAQSAATSSNLQAWSLVAVTDPARKARLAELAGSQPHVVQCPLFLVWLADLSRLARVAAGRNAPAAALPFLELYTLALVDAALAAQNAVVAAEALGLGTVFIGGLRNRPERVSAELGLPAQCFAAFGLCVGYPDPSRPASIKPRLPPPAVLHRDQYATSSEADLLERYDERLAAFQAAQGLPAPGWTPQVARRVAGARSLAGRDRLRQALGNLGFQLE</sequence>
<organism evidence="7 8">
    <name type="scientific">Bordetella bronchiseptica 253</name>
    <dbReference type="NCBI Taxonomy" id="568707"/>
    <lineage>
        <taxon>Bacteria</taxon>
        <taxon>Pseudomonadati</taxon>
        <taxon>Pseudomonadota</taxon>
        <taxon>Betaproteobacteria</taxon>
        <taxon>Burkholderiales</taxon>
        <taxon>Alcaligenaceae</taxon>
        <taxon>Bordetella</taxon>
    </lineage>
</organism>
<dbReference type="PANTHER" id="PTHR43425">
    <property type="entry name" value="OXYGEN-INSENSITIVE NADPH NITROREDUCTASE"/>
    <property type="match status" value="1"/>
</dbReference>
<dbReference type="PANTHER" id="PTHR43425:SF2">
    <property type="entry name" value="OXYGEN-INSENSITIVE NADPH NITROREDUCTASE"/>
    <property type="match status" value="1"/>
</dbReference>
<keyword evidence="5" id="KW-0521">NADP</keyword>
<evidence type="ECO:0000259" key="6">
    <source>
        <dbReference type="Pfam" id="PF00881"/>
    </source>
</evidence>
<keyword evidence="2 5" id="KW-0285">Flavoprotein</keyword>
<dbReference type="GeneID" id="56477892"/>
<dbReference type="OrthoDB" id="3181400at2"/>
<dbReference type="EMBL" id="HE965806">
    <property type="protein sequence ID" value="CCJ56704.1"/>
    <property type="molecule type" value="Genomic_DNA"/>
</dbReference>
<dbReference type="InterPro" id="IPR029479">
    <property type="entry name" value="Nitroreductase"/>
</dbReference>
<dbReference type="Proteomes" id="UP000007564">
    <property type="component" value="Chromosome"/>
</dbReference>
<name>A0A0C6PDI1_BORBO</name>
<dbReference type="InterPro" id="IPR000415">
    <property type="entry name" value="Nitroreductase-like"/>
</dbReference>
<dbReference type="Gene3D" id="3.40.109.10">
    <property type="entry name" value="NADH Oxidase"/>
    <property type="match status" value="1"/>
</dbReference>